<evidence type="ECO:0000256" key="4">
    <source>
        <dbReference type="ARBA" id="ARBA00022989"/>
    </source>
</evidence>
<feature type="transmembrane region" description="Helical" evidence="7">
    <location>
        <begin position="132"/>
        <end position="151"/>
    </location>
</feature>
<name>A0A5C1Q6M4_9SPIO</name>
<dbReference type="EMBL" id="CP035807">
    <property type="protein sequence ID" value="QEN03713.1"/>
    <property type="molecule type" value="Genomic_DNA"/>
</dbReference>
<evidence type="ECO:0000256" key="2">
    <source>
        <dbReference type="ARBA" id="ARBA00008034"/>
    </source>
</evidence>
<dbReference type="InterPro" id="IPR037294">
    <property type="entry name" value="ABC_BtuC-like"/>
</dbReference>
<feature type="transmembrane region" description="Helical" evidence="7">
    <location>
        <begin position="63"/>
        <end position="81"/>
    </location>
</feature>
<evidence type="ECO:0000256" key="1">
    <source>
        <dbReference type="ARBA" id="ARBA00004141"/>
    </source>
</evidence>
<dbReference type="InterPro" id="IPR001626">
    <property type="entry name" value="ABC_TroCD"/>
</dbReference>
<gene>
    <name evidence="8" type="ORF">EW093_03015</name>
</gene>
<keyword evidence="3 6" id="KW-0812">Transmembrane</keyword>
<dbReference type="Pfam" id="PF00950">
    <property type="entry name" value="ABC-3"/>
    <property type="match status" value="1"/>
</dbReference>
<keyword evidence="6" id="KW-0813">Transport</keyword>
<organism evidence="8 9">
    <name type="scientific">Thiospirochaeta perfilievii</name>
    <dbReference type="NCBI Taxonomy" id="252967"/>
    <lineage>
        <taxon>Bacteria</taxon>
        <taxon>Pseudomonadati</taxon>
        <taxon>Spirochaetota</taxon>
        <taxon>Spirochaetia</taxon>
        <taxon>Spirochaetales</taxon>
        <taxon>Spirochaetaceae</taxon>
        <taxon>Thiospirochaeta</taxon>
    </lineage>
</organism>
<dbReference type="PANTHER" id="PTHR30477:SF0">
    <property type="entry name" value="METAL TRANSPORT SYSTEM MEMBRANE PROTEIN TM_0125-RELATED"/>
    <property type="match status" value="1"/>
</dbReference>
<dbReference type="GO" id="GO:0055085">
    <property type="term" value="P:transmembrane transport"/>
    <property type="evidence" value="ECO:0007669"/>
    <property type="project" value="InterPro"/>
</dbReference>
<feature type="transmembrane region" description="Helical" evidence="7">
    <location>
        <begin position="93"/>
        <end position="112"/>
    </location>
</feature>
<dbReference type="OrthoDB" id="368606at2"/>
<evidence type="ECO:0000313" key="8">
    <source>
        <dbReference type="EMBL" id="QEN03713.1"/>
    </source>
</evidence>
<keyword evidence="5 7" id="KW-0472">Membrane</keyword>
<sequence length="265" mass="29002">MLELLSLAPIQRGIIALIIAGLVLPLCGMPLIELNLLPMRFMLMHGALFGGSLAVVLNQSPLLFMVGINIIFVIIISYVNINKFMDLGRLSSFFMVASLGGAAIVTQVKSVPGQTILSLLWGSPYALSRSDLIVFIIWALIIIFMFVAFRNQFIAYLFDPIMARSLGVNTKLFSYMINLFIGISVALAMKLLGALLVDVLLILPVVLSSFWKRGQKFYTLLSISFGLFLSLSGTVSSLVFDLPASGLMAVLGSFIFLILLILKEE</sequence>
<protein>
    <submittedName>
        <fullName evidence="8">Metal ABC transporter permease</fullName>
    </submittedName>
</protein>
<accession>A0A5C1Q6M4</accession>
<dbReference type="PANTHER" id="PTHR30477">
    <property type="entry name" value="ABC-TRANSPORTER METAL-BINDING PROTEIN"/>
    <property type="match status" value="1"/>
</dbReference>
<keyword evidence="4 7" id="KW-1133">Transmembrane helix</keyword>
<dbReference type="RefSeq" id="WP_149566971.1">
    <property type="nucleotide sequence ID" value="NZ_CP035807.1"/>
</dbReference>
<dbReference type="SUPFAM" id="SSF81345">
    <property type="entry name" value="ABC transporter involved in vitamin B12 uptake, BtuC"/>
    <property type="match status" value="1"/>
</dbReference>
<feature type="transmembrane region" description="Helical" evidence="7">
    <location>
        <begin position="12"/>
        <end position="32"/>
    </location>
</feature>
<evidence type="ECO:0000256" key="3">
    <source>
        <dbReference type="ARBA" id="ARBA00022692"/>
    </source>
</evidence>
<comment type="subcellular location">
    <subcellularLocation>
        <location evidence="6">Cell membrane</location>
        <topology evidence="6">Multi-pass membrane protein</topology>
    </subcellularLocation>
    <subcellularLocation>
        <location evidence="1">Membrane</location>
        <topology evidence="1">Multi-pass membrane protein</topology>
    </subcellularLocation>
</comment>
<reference evidence="8 9" key="1">
    <citation type="submission" date="2019-02" db="EMBL/GenBank/DDBJ databases">
        <authorList>
            <person name="Fomenkov A."/>
            <person name="Dubinina G."/>
            <person name="Grabovich M."/>
            <person name="Vincze T."/>
            <person name="Roberts R.J."/>
        </authorList>
    </citation>
    <scope>NUCLEOTIDE SEQUENCE [LARGE SCALE GENOMIC DNA]</scope>
    <source>
        <strain evidence="8 9">P</strain>
    </source>
</reference>
<feature type="transmembrane region" description="Helical" evidence="7">
    <location>
        <begin position="246"/>
        <end position="262"/>
    </location>
</feature>
<keyword evidence="9" id="KW-1185">Reference proteome</keyword>
<feature type="transmembrane region" description="Helical" evidence="7">
    <location>
        <begin position="172"/>
        <end position="189"/>
    </location>
</feature>
<proteinExistence type="inferred from homology"/>
<dbReference type="GO" id="GO:0043190">
    <property type="term" value="C:ATP-binding cassette (ABC) transporter complex"/>
    <property type="evidence" value="ECO:0007669"/>
    <property type="project" value="InterPro"/>
</dbReference>
<evidence type="ECO:0000256" key="5">
    <source>
        <dbReference type="ARBA" id="ARBA00023136"/>
    </source>
</evidence>
<evidence type="ECO:0000313" key="9">
    <source>
        <dbReference type="Proteomes" id="UP000323824"/>
    </source>
</evidence>
<evidence type="ECO:0000256" key="6">
    <source>
        <dbReference type="RuleBase" id="RU003943"/>
    </source>
</evidence>
<comment type="similarity">
    <text evidence="2 6">Belongs to the ABC-3 integral membrane protein family.</text>
</comment>
<dbReference type="AlphaFoldDB" id="A0A5C1Q6M4"/>
<dbReference type="Gene3D" id="1.10.3470.10">
    <property type="entry name" value="ABC transporter involved in vitamin B12 uptake, BtuC"/>
    <property type="match status" value="1"/>
</dbReference>
<dbReference type="KEGG" id="sper:EW093_03015"/>
<evidence type="ECO:0000256" key="7">
    <source>
        <dbReference type="SAM" id="Phobius"/>
    </source>
</evidence>
<reference evidence="8 9" key="2">
    <citation type="submission" date="2019-09" db="EMBL/GenBank/DDBJ databases">
        <title>Complete Genome Sequence and Methylome Analysis of free living Spirochaetas.</title>
        <authorList>
            <person name="Leshcheva N."/>
            <person name="Mikheeva N."/>
        </authorList>
    </citation>
    <scope>NUCLEOTIDE SEQUENCE [LARGE SCALE GENOMIC DNA]</scope>
    <source>
        <strain evidence="8 9">P</strain>
    </source>
</reference>
<dbReference type="Proteomes" id="UP000323824">
    <property type="component" value="Chromosome"/>
</dbReference>
<feature type="transmembrane region" description="Helical" evidence="7">
    <location>
        <begin position="195"/>
        <end position="211"/>
    </location>
</feature>
<feature type="transmembrane region" description="Helical" evidence="7">
    <location>
        <begin position="218"/>
        <end position="240"/>
    </location>
</feature>